<keyword evidence="5" id="KW-0874">Quinone</keyword>
<feature type="transmembrane region" description="Helical" evidence="5">
    <location>
        <begin position="437"/>
        <end position="457"/>
    </location>
</feature>
<reference evidence="8 9" key="1">
    <citation type="journal article" date="2016" name="C (Basel)">
        <title>Selective Growth of and Electricity Production by Marine Exoelectrogenic Bacteria in Self-Aggregated Hydrogel of Microbially Reduced Graphene Oxide.</title>
        <authorList>
            <person name="Yoshida N."/>
            <person name="Goto Y."/>
            <person name="Miyata Y."/>
        </authorList>
    </citation>
    <scope>NUCLEOTIDE SEQUENCE [LARGE SCALE GENOMIC DNA]</scope>
    <source>
        <strain evidence="8 9">NIT-T3</strain>
    </source>
</reference>
<keyword evidence="5" id="KW-0813">Transport</keyword>
<dbReference type="InterPro" id="IPR010096">
    <property type="entry name" value="NADH-Q_OxRdtase_suN/2"/>
</dbReference>
<keyword evidence="9" id="KW-1185">Reference proteome</keyword>
<feature type="transmembrane region" description="Helical" evidence="5">
    <location>
        <begin position="227"/>
        <end position="249"/>
    </location>
</feature>
<feature type="transmembrane region" description="Helical" evidence="5">
    <location>
        <begin position="394"/>
        <end position="416"/>
    </location>
</feature>
<comment type="subcellular location">
    <subcellularLocation>
        <location evidence="5">Cell membrane</location>
        <topology evidence="5">Multi-pass membrane protein</topology>
    </subcellularLocation>
    <subcellularLocation>
        <location evidence="1">Endomembrane system</location>
        <topology evidence="1">Multi-pass membrane protein</topology>
    </subcellularLocation>
    <subcellularLocation>
        <location evidence="6">Membrane</location>
        <topology evidence="6">Multi-pass membrane protein</topology>
    </subcellularLocation>
</comment>
<protein>
    <recommendedName>
        <fullName evidence="5">NADH-quinone oxidoreductase subunit N</fullName>
        <ecNumber evidence="5">7.1.1.-</ecNumber>
    </recommendedName>
    <alternativeName>
        <fullName evidence="5">NADH dehydrogenase I subunit N</fullName>
    </alternativeName>
    <alternativeName>
        <fullName evidence="5">NDH-1 subunit N</fullName>
    </alternativeName>
</protein>
<evidence type="ECO:0000313" key="8">
    <source>
        <dbReference type="EMBL" id="BCR05683.1"/>
    </source>
</evidence>
<evidence type="ECO:0000256" key="5">
    <source>
        <dbReference type="HAMAP-Rule" id="MF_00445"/>
    </source>
</evidence>
<name>A0ABN6DZZ5_9BACT</name>
<evidence type="ECO:0000256" key="2">
    <source>
        <dbReference type="ARBA" id="ARBA00022692"/>
    </source>
</evidence>
<keyword evidence="4 5" id="KW-0472">Membrane</keyword>
<keyword evidence="5" id="KW-0520">NAD</keyword>
<feature type="transmembrane region" description="Helical" evidence="5">
    <location>
        <begin position="313"/>
        <end position="335"/>
    </location>
</feature>
<dbReference type="EC" id="7.1.1.-" evidence="5"/>
<comment type="function">
    <text evidence="5">NDH-1 shuttles electrons from NADH, via FMN and iron-sulfur (Fe-S) centers, to quinones in the respiratory chain. The immediate electron acceptor for the enzyme in this species is believed to be ubiquinone. Couples the redox reaction to proton translocation (for every two electrons transferred, four hydrogen ions are translocated across the cytoplasmic membrane), and thus conserves the redox energy in a proton gradient.</text>
</comment>
<evidence type="ECO:0000313" key="9">
    <source>
        <dbReference type="Proteomes" id="UP001319827"/>
    </source>
</evidence>
<feature type="transmembrane region" description="Helical" evidence="5">
    <location>
        <begin position="193"/>
        <end position="215"/>
    </location>
</feature>
<keyword evidence="2 5" id="KW-0812">Transmembrane</keyword>
<reference evidence="8 9" key="2">
    <citation type="journal article" date="2021" name="Int. J. Syst. Evol. Microbiol.">
        <title>Isolation and Polyphasic Characterization of Desulfuromonas versatilis sp. Nov., an Electrogenic Bacteria Capable of Versatile Metabolism Isolated from a Graphene Oxide-Reducing Enrichment Culture.</title>
        <authorList>
            <person name="Xie L."/>
            <person name="Yoshida N."/>
            <person name="Ishii S."/>
            <person name="Meng L."/>
        </authorList>
    </citation>
    <scope>NUCLEOTIDE SEQUENCE [LARGE SCALE GENOMIC DNA]</scope>
    <source>
        <strain evidence="8 9">NIT-T3</strain>
    </source>
</reference>
<evidence type="ECO:0000259" key="7">
    <source>
        <dbReference type="Pfam" id="PF00361"/>
    </source>
</evidence>
<dbReference type="InterPro" id="IPR001750">
    <property type="entry name" value="ND/Mrp_TM"/>
</dbReference>
<dbReference type="Pfam" id="PF00361">
    <property type="entry name" value="Proton_antipo_M"/>
    <property type="match status" value="1"/>
</dbReference>
<feature type="domain" description="NADH:quinone oxidoreductase/Mrp antiporter transmembrane" evidence="7">
    <location>
        <begin position="120"/>
        <end position="402"/>
    </location>
</feature>
<accession>A0ABN6DZZ5</accession>
<feature type="transmembrane region" description="Helical" evidence="5">
    <location>
        <begin position="154"/>
        <end position="173"/>
    </location>
</feature>
<feature type="transmembrane region" description="Helical" evidence="5">
    <location>
        <begin position="34"/>
        <end position="52"/>
    </location>
</feature>
<feature type="transmembrane region" description="Helical" evidence="5">
    <location>
        <begin position="356"/>
        <end position="382"/>
    </location>
</feature>
<comment type="subunit">
    <text evidence="5">NDH-1 is composed of 14 different subunits. Subunits NuoA, H, J, K, L, M, N constitute the membrane sector of the complex.</text>
</comment>
<evidence type="ECO:0000256" key="6">
    <source>
        <dbReference type="RuleBase" id="RU000320"/>
    </source>
</evidence>
<feature type="transmembrane region" description="Helical" evidence="5">
    <location>
        <begin position="261"/>
        <end position="279"/>
    </location>
</feature>
<dbReference type="EMBL" id="AP024355">
    <property type="protein sequence ID" value="BCR05683.1"/>
    <property type="molecule type" value="Genomic_DNA"/>
</dbReference>
<gene>
    <name evidence="5 8" type="primary">nuoN</name>
    <name evidence="8" type="ORF">DESUT3_27520</name>
</gene>
<sequence>MPADFFYALLPEQLLLALLVTLMLCEILGRGARLAGPLFTLVAGAGCAVLLLQLAQGYGAAPVPGEIVIDRFALLGRLVILGCGCIYGVCCLSSDAGIKSRLLLGASLLGALVMLDSAGFISLFLGIELLSLPAFALMVHRCGLSSASEGAFKYLLLSAVASGLILFGLSLGYGSCGTLAIGDFVAATADGPLGLAACALVLSGFFLKAAVFPFHGWAPDAYAGARLPVTALLASIVKGAVVLALVRILGEAPLPSELDGAIIVLAVLSIFYGNVTAIRQGAFRRLLAYSSIAHGGYMIFALADAGGGRVEALLYYVAVYAVTTIVACTCFGLLAQGEADELEVLDGAFAARPLPALLLAVSVLSLAGIPPLPGFLAKFFIFKSVIASGHLVPAVLAFAGSYLGVVYYLGIVYRLFRPATAPARPARPALPAARWAFGGMLLGSAVLMLFMVAPGVFHRLLGGL</sequence>
<comment type="catalytic activity">
    <reaction evidence="5">
        <text>a quinone + NADH + 5 H(+)(in) = a quinol + NAD(+) + 4 H(+)(out)</text>
        <dbReference type="Rhea" id="RHEA:57888"/>
        <dbReference type="ChEBI" id="CHEBI:15378"/>
        <dbReference type="ChEBI" id="CHEBI:24646"/>
        <dbReference type="ChEBI" id="CHEBI:57540"/>
        <dbReference type="ChEBI" id="CHEBI:57945"/>
        <dbReference type="ChEBI" id="CHEBI:132124"/>
    </reaction>
</comment>
<dbReference type="RefSeq" id="WP_221249091.1">
    <property type="nucleotide sequence ID" value="NZ_AP024355.1"/>
</dbReference>
<feature type="transmembrane region" description="Helical" evidence="5">
    <location>
        <begin position="6"/>
        <end position="27"/>
    </location>
</feature>
<organism evidence="8 9">
    <name type="scientific">Desulfuromonas versatilis</name>
    <dbReference type="NCBI Taxonomy" id="2802975"/>
    <lineage>
        <taxon>Bacteria</taxon>
        <taxon>Pseudomonadati</taxon>
        <taxon>Thermodesulfobacteriota</taxon>
        <taxon>Desulfuromonadia</taxon>
        <taxon>Desulfuromonadales</taxon>
        <taxon>Desulfuromonadaceae</taxon>
        <taxon>Desulfuromonas</taxon>
    </lineage>
</organism>
<evidence type="ECO:0000256" key="1">
    <source>
        <dbReference type="ARBA" id="ARBA00004127"/>
    </source>
</evidence>
<keyword evidence="5" id="KW-1003">Cell membrane</keyword>
<keyword evidence="5" id="KW-1278">Translocase</keyword>
<proteinExistence type="inferred from homology"/>
<dbReference type="HAMAP" id="MF_00445">
    <property type="entry name" value="NDH1_NuoN_1"/>
    <property type="match status" value="1"/>
</dbReference>
<evidence type="ECO:0000256" key="3">
    <source>
        <dbReference type="ARBA" id="ARBA00022989"/>
    </source>
</evidence>
<comment type="similarity">
    <text evidence="5">Belongs to the complex I subunit 2 family.</text>
</comment>
<keyword evidence="5" id="KW-0830">Ubiquinone</keyword>
<dbReference type="Proteomes" id="UP001319827">
    <property type="component" value="Chromosome"/>
</dbReference>
<keyword evidence="3 5" id="KW-1133">Transmembrane helix</keyword>
<dbReference type="PANTHER" id="PTHR22773">
    <property type="entry name" value="NADH DEHYDROGENASE"/>
    <property type="match status" value="1"/>
</dbReference>
<feature type="transmembrane region" description="Helical" evidence="5">
    <location>
        <begin position="286"/>
        <end position="307"/>
    </location>
</feature>
<evidence type="ECO:0000256" key="4">
    <source>
        <dbReference type="ARBA" id="ARBA00023136"/>
    </source>
</evidence>